<keyword evidence="1" id="KW-0732">Signal</keyword>
<protein>
    <submittedName>
        <fullName evidence="2">Uncharacterized protein</fullName>
    </submittedName>
</protein>
<evidence type="ECO:0000256" key="1">
    <source>
        <dbReference type="SAM" id="SignalP"/>
    </source>
</evidence>
<dbReference type="AlphaFoldDB" id="A0A7N0UQY5"/>
<reference evidence="2" key="1">
    <citation type="submission" date="2021-01" db="UniProtKB">
        <authorList>
            <consortium name="EnsemblPlants"/>
        </authorList>
    </citation>
    <scope>IDENTIFICATION</scope>
</reference>
<dbReference type="Gramene" id="Kaladp0081s0087.1.v1.1">
    <property type="protein sequence ID" value="Kaladp0081s0087.1.v1.1.CDS.1"/>
    <property type="gene ID" value="Kaladp0081s0087.v1.1"/>
</dbReference>
<evidence type="ECO:0000313" key="2">
    <source>
        <dbReference type="EnsemblPlants" id="Kaladp0081s0087.1.v1.1.CDS.1"/>
    </source>
</evidence>
<dbReference type="Proteomes" id="UP000594263">
    <property type="component" value="Unplaced"/>
</dbReference>
<organism evidence="2 3">
    <name type="scientific">Kalanchoe fedtschenkoi</name>
    <name type="common">Lavender scallops</name>
    <name type="synonym">South American air plant</name>
    <dbReference type="NCBI Taxonomy" id="63787"/>
    <lineage>
        <taxon>Eukaryota</taxon>
        <taxon>Viridiplantae</taxon>
        <taxon>Streptophyta</taxon>
        <taxon>Embryophyta</taxon>
        <taxon>Tracheophyta</taxon>
        <taxon>Spermatophyta</taxon>
        <taxon>Magnoliopsida</taxon>
        <taxon>eudicotyledons</taxon>
        <taxon>Gunneridae</taxon>
        <taxon>Pentapetalae</taxon>
        <taxon>Saxifragales</taxon>
        <taxon>Crassulaceae</taxon>
        <taxon>Kalanchoe</taxon>
    </lineage>
</organism>
<sequence>MAASWHVMLAVVMVLVSHATARKLLTSETHTTTSTNDVKAIAPVAGGQQIETLNAAAPAAGAAALATGDQKNFIYGGMGGAAGVGGYAVVPILGGLGGYGVLGGYHGIAGGVGGVGGLGGGAIGGGIVKGGAIGGGIIPPHFP</sequence>
<proteinExistence type="predicted"/>
<dbReference type="EnsemblPlants" id="Kaladp0081s0087.1.v1.1">
    <property type="protein sequence ID" value="Kaladp0081s0087.1.v1.1.CDS.1"/>
    <property type="gene ID" value="Kaladp0081s0087.v1.1"/>
</dbReference>
<name>A0A7N0UQY5_KALFE</name>
<feature type="chain" id="PRO_5029880730" evidence="1">
    <location>
        <begin position="22"/>
        <end position="143"/>
    </location>
</feature>
<dbReference type="OMA" id="WHVMLAV"/>
<keyword evidence="3" id="KW-1185">Reference proteome</keyword>
<evidence type="ECO:0000313" key="3">
    <source>
        <dbReference type="Proteomes" id="UP000594263"/>
    </source>
</evidence>
<accession>A0A7N0UQY5</accession>
<feature type="signal peptide" evidence="1">
    <location>
        <begin position="1"/>
        <end position="21"/>
    </location>
</feature>